<organism evidence="1 2">
    <name type="scientific">Candidatus Spyradenecus faecavium</name>
    <dbReference type="NCBI Taxonomy" id="2840947"/>
    <lineage>
        <taxon>Bacteria</taxon>
        <taxon>Pseudomonadati</taxon>
        <taxon>Lentisphaerota</taxon>
        <taxon>Lentisphaeria</taxon>
        <taxon>Lentisphaerales</taxon>
        <taxon>Lentisphaeraceae</taxon>
        <taxon>Lentisphaeraceae incertae sedis</taxon>
        <taxon>Candidatus Spyradenecus</taxon>
    </lineage>
</organism>
<gene>
    <name evidence="1" type="ORF">IAC79_02215</name>
</gene>
<dbReference type="SUPFAM" id="SSF53927">
    <property type="entry name" value="Cytidine deaminase-like"/>
    <property type="match status" value="1"/>
</dbReference>
<dbReference type="InterPro" id="IPR024051">
    <property type="entry name" value="AICAR_Tfase_dup_dom_sf"/>
</dbReference>
<reference evidence="1" key="2">
    <citation type="journal article" date="2021" name="PeerJ">
        <title>Extensive microbial diversity within the chicken gut microbiome revealed by metagenomics and culture.</title>
        <authorList>
            <person name="Gilroy R."/>
            <person name="Ravi A."/>
            <person name="Getino M."/>
            <person name="Pursley I."/>
            <person name="Horton D.L."/>
            <person name="Alikhan N.F."/>
            <person name="Baker D."/>
            <person name="Gharbi K."/>
            <person name="Hall N."/>
            <person name="Watson M."/>
            <person name="Adriaenssens E.M."/>
            <person name="Foster-Nyarko E."/>
            <person name="Jarju S."/>
            <person name="Secka A."/>
            <person name="Antonio M."/>
            <person name="Oren A."/>
            <person name="Chaudhuri R.R."/>
            <person name="La Ragione R."/>
            <person name="Hildebrand F."/>
            <person name="Pallen M.J."/>
        </authorList>
    </citation>
    <scope>NUCLEOTIDE SEQUENCE</scope>
    <source>
        <strain evidence="1">35461</strain>
    </source>
</reference>
<dbReference type="Pfam" id="PF01808">
    <property type="entry name" value="AICARFT_IMPCHas"/>
    <property type="match status" value="1"/>
</dbReference>
<dbReference type="GO" id="GO:0006189">
    <property type="term" value="P:'de novo' IMP biosynthetic process"/>
    <property type="evidence" value="ECO:0007669"/>
    <property type="project" value="TreeGrafter"/>
</dbReference>
<evidence type="ECO:0000313" key="1">
    <source>
        <dbReference type="EMBL" id="HIV08914.1"/>
    </source>
</evidence>
<dbReference type="SMART" id="SM00798">
    <property type="entry name" value="AICARFT_IMPCHas"/>
    <property type="match status" value="1"/>
</dbReference>
<protein>
    <submittedName>
        <fullName evidence="1">IMP cyclohydrolase</fullName>
    </submittedName>
</protein>
<proteinExistence type="predicted"/>
<reference evidence="1" key="1">
    <citation type="submission" date="2020-10" db="EMBL/GenBank/DDBJ databases">
        <authorList>
            <person name="Gilroy R."/>
        </authorList>
    </citation>
    <scope>NUCLEOTIDE SEQUENCE</scope>
    <source>
        <strain evidence="1">35461</strain>
    </source>
</reference>
<dbReference type="Proteomes" id="UP000886845">
    <property type="component" value="Unassembled WGS sequence"/>
</dbReference>
<dbReference type="PANTHER" id="PTHR11692">
    <property type="entry name" value="BIFUNCTIONAL PURINE BIOSYNTHESIS PROTEIN PURH"/>
    <property type="match status" value="1"/>
</dbReference>
<sequence length="417" mass="45605">MAVDLKSAYKTVMDDHFAPTMEISFVDGGKRQTLVYEKVAWTIDGVRKGLRYGENPGQEAAMYRLVNGNLALGDVQTILPGRGLVTDAELLQFGKHPGKINLTDADNALNILRFLSATPCAVIVKHNNPCGVAKGATLAEAYDRANQADILAAFGGCIALNRTCDRETAELITRNYAEVVVAPDYEPAALELFRAKKNLRVMQIGEMARLETYAAERFVDFKSMMDGGIIAQLSYLPEARTVDAFITPEVMDKEGKVHRIARMPTAKELDDLLFGWLVESGVTSNSVLYVKDGVTVGIGTGEQDRVGVAEIARDKAYRKLADRYARETFKTPYNELNDAAKQAECDAFAKETNGGLKGAAMVSDAFFPFRDGVEVGIREGVAAIVQPGGSLRDWDVIDCCNEHGVAMVFTGQRSFRH</sequence>
<dbReference type="AlphaFoldDB" id="A0A9D1NLJ6"/>
<name>A0A9D1NLJ6_9BACT</name>
<dbReference type="GO" id="GO:0004643">
    <property type="term" value="F:phosphoribosylaminoimidazolecarboxamide formyltransferase activity"/>
    <property type="evidence" value="ECO:0007669"/>
    <property type="project" value="InterPro"/>
</dbReference>
<dbReference type="GO" id="GO:0005829">
    <property type="term" value="C:cytosol"/>
    <property type="evidence" value="ECO:0007669"/>
    <property type="project" value="TreeGrafter"/>
</dbReference>
<dbReference type="EMBL" id="DVOR01000069">
    <property type="protein sequence ID" value="HIV08914.1"/>
    <property type="molecule type" value="Genomic_DNA"/>
</dbReference>
<evidence type="ECO:0000313" key="2">
    <source>
        <dbReference type="Proteomes" id="UP000886845"/>
    </source>
</evidence>
<dbReference type="Gene3D" id="3.40.140.20">
    <property type="match status" value="2"/>
</dbReference>
<dbReference type="InterPro" id="IPR002695">
    <property type="entry name" value="PurH-like"/>
</dbReference>
<accession>A0A9D1NLJ6</accession>
<dbReference type="GO" id="GO:0003937">
    <property type="term" value="F:IMP cyclohydrolase activity"/>
    <property type="evidence" value="ECO:0007669"/>
    <property type="project" value="InterPro"/>
</dbReference>
<dbReference type="InterPro" id="IPR016193">
    <property type="entry name" value="Cytidine_deaminase-like"/>
</dbReference>
<comment type="caution">
    <text evidence="1">The sequence shown here is derived from an EMBL/GenBank/DDBJ whole genome shotgun (WGS) entry which is preliminary data.</text>
</comment>
<dbReference type="PANTHER" id="PTHR11692:SF0">
    <property type="entry name" value="BIFUNCTIONAL PURINE BIOSYNTHESIS PROTEIN ATIC"/>
    <property type="match status" value="1"/>
</dbReference>